<evidence type="ECO:0000313" key="1">
    <source>
        <dbReference type="EMBL" id="GFA71926.1"/>
    </source>
</evidence>
<keyword evidence="1" id="KW-0808">Transferase</keyword>
<reference evidence="1" key="1">
    <citation type="journal article" date="2019" name="Sci. Rep.">
        <title>Draft genome of Tanacetum cinerariifolium, the natural source of mosquito coil.</title>
        <authorList>
            <person name="Yamashiro T."/>
            <person name="Shiraishi A."/>
            <person name="Satake H."/>
            <person name="Nakayama K."/>
        </authorList>
    </citation>
    <scope>NUCLEOTIDE SEQUENCE</scope>
</reference>
<accession>A0A699K4V4</accession>
<feature type="non-terminal residue" evidence="1">
    <location>
        <position position="1"/>
    </location>
</feature>
<proteinExistence type="predicted"/>
<sequence length="116" mass="13519">DIIRSDLRLDDPKGTVCLLNKAIFEGLARMRMEVAELRMLRWTCGKTMVDMIPNRVLRAELDVDIIIDKKREGRLIWFGHVKRKPQTEPVRRVEALLVNGLKRKGRAKLRSDDILK</sequence>
<organism evidence="1">
    <name type="scientific">Tanacetum cinerariifolium</name>
    <name type="common">Dalmatian daisy</name>
    <name type="synonym">Chrysanthemum cinerariifolium</name>
    <dbReference type="NCBI Taxonomy" id="118510"/>
    <lineage>
        <taxon>Eukaryota</taxon>
        <taxon>Viridiplantae</taxon>
        <taxon>Streptophyta</taxon>
        <taxon>Embryophyta</taxon>
        <taxon>Tracheophyta</taxon>
        <taxon>Spermatophyta</taxon>
        <taxon>Magnoliopsida</taxon>
        <taxon>eudicotyledons</taxon>
        <taxon>Gunneridae</taxon>
        <taxon>Pentapetalae</taxon>
        <taxon>asterids</taxon>
        <taxon>campanulids</taxon>
        <taxon>Asterales</taxon>
        <taxon>Asteraceae</taxon>
        <taxon>Asteroideae</taxon>
        <taxon>Anthemideae</taxon>
        <taxon>Anthemidinae</taxon>
        <taxon>Tanacetum</taxon>
    </lineage>
</organism>
<dbReference type="EMBL" id="BKCJ010474989">
    <property type="protein sequence ID" value="GFA71926.1"/>
    <property type="molecule type" value="Genomic_DNA"/>
</dbReference>
<dbReference type="PANTHER" id="PTHR46238">
    <property type="entry name" value="REVERSE TRANSCRIPTASE DOMAIN-CONTAINING PROTEIN"/>
    <property type="match status" value="1"/>
</dbReference>
<name>A0A699K4V4_TANCI</name>
<dbReference type="AlphaFoldDB" id="A0A699K4V4"/>
<dbReference type="GO" id="GO:0003964">
    <property type="term" value="F:RNA-directed DNA polymerase activity"/>
    <property type="evidence" value="ECO:0007669"/>
    <property type="project" value="UniProtKB-KW"/>
</dbReference>
<dbReference type="PANTHER" id="PTHR46238:SF8">
    <property type="entry name" value="ENDONUCLEASE_EXONUCLEASE_PHOSPHATASE DOMAIN-CONTAINING PROTEIN"/>
    <property type="match status" value="1"/>
</dbReference>
<protein>
    <submittedName>
        <fullName evidence="1">Putative reverse transcriptase domain, nucleoporin, Nup155-like protein</fullName>
    </submittedName>
</protein>
<keyword evidence="1" id="KW-0548">Nucleotidyltransferase</keyword>
<gene>
    <name evidence="1" type="ORF">Tci_643898</name>
</gene>
<comment type="caution">
    <text evidence="1">The sequence shown here is derived from an EMBL/GenBank/DDBJ whole genome shotgun (WGS) entry which is preliminary data.</text>
</comment>
<keyword evidence="1" id="KW-0695">RNA-directed DNA polymerase</keyword>